<evidence type="ECO:0000256" key="2">
    <source>
        <dbReference type="ARBA" id="ARBA00022771"/>
    </source>
</evidence>
<evidence type="ECO:0000313" key="8">
    <source>
        <dbReference type="Proteomes" id="UP000434580"/>
    </source>
</evidence>
<evidence type="ECO:0000259" key="6">
    <source>
        <dbReference type="Pfam" id="PF01258"/>
    </source>
</evidence>
<reference evidence="7 8" key="1">
    <citation type="submission" date="2019-11" db="EMBL/GenBank/DDBJ databases">
        <authorList>
            <person name="Holert J."/>
        </authorList>
    </citation>
    <scope>NUCLEOTIDE SEQUENCE [LARGE SCALE GENOMIC DNA]</scope>
    <source>
        <strain evidence="7">BC5_2</strain>
    </source>
</reference>
<proteinExistence type="predicted"/>
<dbReference type="Proteomes" id="UP000434580">
    <property type="component" value="Unassembled WGS sequence"/>
</dbReference>
<keyword evidence="3" id="KW-0862">Zinc</keyword>
<name>A0A5S9Q237_9GAMM</name>
<protein>
    <submittedName>
        <fullName evidence="7">RNA polymerase-binding transcription factor DksA</fullName>
    </submittedName>
</protein>
<sequence length="76" mass="8460">MDIIDDAKAREEQDRARAIEHHNSQRKQEPAQQKAGRYVVCIDCCEPISAQRLAAKPNAARCIDCQGFLEQGGAHV</sequence>
<organism evidence="7 8">
    <name type="scientific">BD1-7 clade bacterium</name>
    <dbReference type="NCBI Taxonomy" id="2029982"/>
    <lineage>
        <taxon>Bacteria</taxon>
        <taxon>Pseudomonadati</taxon>
        <taxon>Pseudomonadota</taxon>
        <taxon>Gammaproteobacteria</taxon>
        <taxon>Cellvibrionales</taxon>
        <taxon>Spongiibacteraceae</taxon>
        <taxon>BD1-7 clade</taxon>
    </lineage>
</organism>
<keyword evidence="1" id="KW-0479">Metal-binding</keyword>
<dbReference type="AlphaFoldDB" id="A0A5S9Q237"/>
<dbReference type="Pfam" id="PF01258">
    <property type="entry name" value="zf-dskA_traR"/>
    <property type="match status" value="1"/>
</dbReference>
<evidence type="ECO:0000313" key="7">
    <source>
        <dbReference type="EMBL" id="CAA0111633.1"/>
    </source>
</evidence>
<gene>
    <name evidence="7" type="primary">dksA_2</name>
    <name evidence="7" type="ORF">DPBNPPHM_01505</name>
</gene>
<keyword evidence="2" id="KW-0863">Zinc-finger</keyword>
<evidence type="ECO:0000256" key="5">
    <source>
        <dbReference type="SAM" id="MobiDB-lite"/>
    </source>
</evidence>
<evidence type="ECO:0000256" key="1">
    <source>
        <dbReference type="ARBA" id="ARBA00022723"/>
    </source>
</evidence>
<feature type="compositionally biased region" description="Basic and acidic residues" evidence="5">
    <location>
        <begin position="1"/>
        <end position="29"/>
    </location>
</feature>
<feature type="domain" description="Zinc finger DksA/TraR C4-type" evidence="6">
    <location>
        <begin position="37"/>
        <end position="71"/>
    </location>
</feature>
<accession>A0A5S9Q237</accession>
<dbReference type="Gene3D" id="1.20.120.910">
    <property type="entry name" value="DksA, coiled-coil domain"/>
    <property type="match status" value="1"/>
</dbReference>
<dbReference type="GO" id="GO:0008270">
    <property type="term" value="F:zinc ion binding"/>
    <property type="evidence" value="ECO:0007669"/>
    <property type="project" value="UniProtKB-KW"/>
</dbReference>
<dbReference type="InterPro" id="IPR000962">
    <property type="entry name" value="Znf_DskA_TraR"/>
</dbReference>
<dbReference type="OrthoDB" id="962301at2"/>
<evidence type="ECO:0000256" key="3">
    <source>
        <dbReference type="ARBA" id="ARBA00022833"/>
    </source>
</evidence>
<feature type="zinc finger region" description="dksA C4-type" evidence="4">
    <location>
        <begin position="41"/>
        <end position="65"/>
    </location>
</feature>
<feature type="region of interest" description="Disordered" evidence="5">
    <location>
        <begin position="1"/>
        <end position="34"/>
    </location>
</feature>
<dbReference type="SUPFAM" id="SSF57716">
    <property type="entry name" value="Glucocorticoid receptor-like (DNA-binding domain)"/>
    <property type="match status" value="1"/>
</dbReference>
<dbReference type="EMBL" id="CACSII010000016">
    <property type="protein sequence ID" value="CAA0111633.1"/>
    <property type="molecule type" value="Genomic_DNA"/>
</dbReference>
<dbReference type="PROSITE" id="PS51128">
    <property type="entry name" value="ZF_DKSA_2"/>
    <property type="match status" value="1"/>
</dbReference>
<evidence type="ECO:0000256" key="4">
    <source>
        <dbReference type="PROSITE-ProRule" id="PRU00510"/>
    </source>
</evidence>